<dbReference type="InterPro" id="IPR012336">
    <property type="entry name" value="Thioredoxin-like_fold"/>
</dbReference>
<evidence type="ECO:0000313" key="2">
    <source>
        <dbReference type="EMBL" id="KAG2226318.1"/>
    </source>
</evidence>
<dbReference type="Gene3D" id="3.40.30.10">
    <property type="entry name" value="Glutaredoxin"/>
    <property type="match status" value="1"/>
</dbReference>
<dbReference type="SUPFAM" id="SSF52833">
    <property type="entry name" value="Thioredoxin-like"/>
    <property type="match status" value="1"/>
</dbReference>
<evidence type="ECO:0000259" key="1">
    <source>
        <dbReference type="Pfam" id="PF13462"/>
    </source>
</evidence>
<dbReference type="Proteomes" id="UP000646827">
    <property type="component" value="Unassembled WGS sequence"/>
</dbReference>
<reference evidence="2 3" key="1">
    <citation type="submission" date="2020-12" db="EMBL/GenBank/DDBJ databases">
        <title>Metabolic potential, ecology and presence of endohyphal bacteria is reflected in genomic diversity of Mucoromycotina.</title>
        <authorList>
            <person name="Muszewska A."/>
            <person name="Okrasinska A."/>
            <person name="Steczkiewicz K."/>
            <person name="Drgas O."/>
            <person name="Orlowska M."/>
            <person name="Perlinska-Lenart U."/>
            <person name="Aleksandrzak-Piekarczyk T."/>
            <person name="Szatraj K."/>
            <person name="Zielenkiewicz U."/>
            <person name="Pilsyk S."/>
            <person name="Malc E."/>
            <person name="Mieczkowski P."/>
            <person name="Kruszewska J.S."/>
            <person name="Biernat P."/>
            <person name="Pawlowska J."/>
        </authorList>
    </citation>
    <scope>NUCLEOTIDE SEQUENCE [LARGE SCALE GENOMIC DNA]</scope>
    <source>
        <strain evidence="2 3">CBS 142.35</strain>
    </source>
</reference>
<comment type="caution">
    <text evidence="2">The sequence shown here is derived from an EMBL/GenBank/DDBJ whole genome shotgun (WGS) entry which is preliminary data.</text>
</comment>
<proteinExistence type="predicted"/>
<dbReference type="Pfam" id="PF13462">
    <property type="entry name" value="Thioredoxin_4"/>
    <property type="match status" value="1"/>
</dbReference>
<organism evidence="2 3">
    <name type="scientific">Circinella minor</name>
    <dbReference type="NCBI Taxonomy" id="1195481"/>
    <lineage>
        <taxon>Eukaryota</taxon>
        <taxon>Fungi</taxon>
        <taxon>Fungi incertae sedis</taxon>
        <taxon>Mucoromycota</taxon>
        <taxon>Mucoromycotina</taxon>
        <taxon>Mucoromycetes</taxon>
        <taxon>Mucorales</taxon>
        <taxon>Lichtheimiaceae</taxon>
        <taxon>Circinella</taxon>
    </lineage>
</organism>
<accession>A0A8H7SE10</accession>
<dbReference type="PANTHER" id="PTHR33875:SF2">
    <property type="entry name" value="ACR183CP"/>
    <property type="match status" value="1"/>
</dbReference>
<name>A0A8H7SE10_9FUNG</name>
<protein>
    <recommendedName>
        <fullName evidence="1">Thioredoxin-like fold domain-containing protein</fullName>
    </recommendedName>
</protein>
<dbReference type="InterPro" id="IPR036249">
    <property type="entry name" value="Thioredoxin-like_sf"/>
</dbReference>
<keyword evidence="3" id="KW-1185">Reference proteome</keyword>
<dbReference type="AlphaFoldDB" id="A0A8H7SE10"/>
<dbReference type="PANTHER" id="PTHR33875">
    <property type="entry name" value="OS09G0542200 PROTEIN"/>
    <property type="match status" value="1"/>
</dbReference>
<sequence>MALAPQFAGHRLGAITAPHTLEIYLDYLCPFSGKIYKKIREQIWPYVEQTYPNQVQLIFRQQVQAWHAFSTVAHEAALAVEKIDSSKFYPFSDILFQHQEQFYDVQVENKTRRQIIDELAQLADSIAIPKEKFINLLVNKEGNGGNAVSSDLKLCIKLGRQNGIHVSPTVLFDGLQENNVSSSWELEQWKEFFKNKL</sequence>
<dbReference type="EMBL" id="JAEPRB010000018">
    <property type="protein sequence ID" value="KAG2226318.1"/>
    <property type="molecule type" value="Genomic_DNA"/>
</dbReference>
<evidence type="ECO:0000313" key="3">
    <source>
        <dbReference type="Proteomes" id="UP000646827"/>
    </source>
</evidence>
<gene>
    <name evidence="2" type="ORF">INT45_005990</name>
</gene>
<feature type="domain" description="Thioredoxin-like fold" evidence="1">
    <location>
        <begin position="9"/>
        <end position="178"/>
    </location>
</feature>
<dbReference type="OrthoDB" id="37297at2759"/>